<evidence type="ECO:0000313" key="1">
    <source>
        <dbReference type="EMBL" id="MBW8200098.1"/>
    </source>
</evidence>
<organism evidence="1 2">
    <name type="scientific">Flagellimonas abyssi</name>
    <dbReference type="NCBI Taxonomy" id="2864871"/>
    <lineage>
        <taxon>Bacteria</taxon>
        <taxon>Pseudomonadati</taxon>
        <taxon>Bacteroidota</taxon>
        <taxon>Flavobacteriia</taxon>
        <taxon>Flavobacteriales</taxon>
        <taxon>Flavobacteriaceae</taxon>
        <taxon>Flagellimonas</taxon>
    </lineage>
</organism>
<sequence length="72" mass="8250">MDLKASKLELIQAILKVDNASIIEKMANILRKEQGDFWNELSPEQQQEIKKGLAELDQGKRVSYDSFVKKIS</sequence>
<name>A0ABS7ER72_9FLAO</name>
<evidence type="ECO:0008006" key="3">
    <source>
        <dbReference type="Google" id="ProtNLM"/>
    </source>
</evidence>
<dbReference type="RefSeq" id="WP_220113637.1">
    <property type="nucleotide sequence ID" value="NZ_JAHZSV010000012.1"/>
</dbReference>
<keyword evidence="2" id="KW-1185">Reference proteome</keyword>
<dbReference type="Proteomes" id="UP001196136">
    <property type="component" value="Unassembled WGS sequence"/>
</dbReference>
<dbReference type="EMBL" id="JAHZSV010000012">
    <property type="protein sequence ID" value="MBW8200098.1"/>
    <property type="molecule type" value="Genomic_DNA"/>
</dbReference>
<comment type="caution">
    <text evidence="1">The sequence shown here is derived from an EMBL/GenBank/DDBJ whole genome shotgun (WGS) entry which is preliminary data.</text>
</comment>
<gene>
    <name evidence="1" type="ORF">K1F36_09685</name>
</gene>
<protein>
    <recommendedName>
        <fullName evidence="3">Addiction module protein</fullName>
    </recommendedName>
</protein>
<accession>A0ABS7ER72</accession>
<proteinExistence type="predicted"/>
<reference evidence="1 2" key="1">
    <citation type="submission" date="2021-08" db="EMBL/GenBank/DDBJ databases">
        <title>Muricauda profundi sp. nov., a marine bacterium isolated from deep seawater of the Mariana Trench.</title>
        <authorList>
            <person name="Wei Y."/>
        </authorList>
    </citation>
    <scope>NUCLEOTIDE SEQUENCE [LARGE SCALE GENOMIC DNA]</scope>
    <source>
        <strain evidence="1 2">W52</strain>
    </source>
</reference>
<evidence type="ECO:0000313" key="2">
    <source>
        <dbReference type="Proteomes" id="UP001196136"/>
    </source>
</evidence>